<accession>A0ABD2MXJ9</accession>
<reference evidence="1 2" key="1">
    <citation type="journal article" date="2021" name="BMC Biol.">
        <title>Horizontally acquired antibacterial genes associated with adaptive radiation of ladybird beetles.</title>
        <authorList>
            <person name="Li H.S."/>
            <person name="Tang X.F."/>
            <person name="Huang Y.H."/>
            <person name="Xu Z.Y."/>
            <person name="Chen M.L."/>
            <person name="Du X.Y."/>
            <person name="Qiu B.Y."/>
            <person name="Chen P.T."/>
            <person name="Zhang W."/>
            <person name="Slipinski A."/>
            <person name="Escalona H.E."/>
            <person name="Waterhouse R.M."/>
            <person name="Zwick A."/>
            <person name="Pang H."/>
        </authorList>
    </citation>
    <scope>NUCLEOTIDE SEQUENCE [LARGE SCALE GENOMIC DNA]</scope>
    <source>
        <strain evidence="1">SYSU2018</strain>
    </source>
</reference>
<organism evidence="1 2">
    <name type="scientific">Cryptolaemus montrouzieri</name>
    <dbReference type="NCBI Taxonomy" id="559131"/>
    <lineage>
        <taxon>Eukaryota</taxon>
        <taxon>Metazoa</taxon>
        <taxon>Ecdysozoa</taxon>
        <taxon>Arthropoda</taxon>
        <taxon>Hexapoda</taxon>
        <taxon>Insecta</taxon>
        <taxon>Pterygota</taxon>
        <taxon>Neoptera</taxon>
        <taxon>Endopterygota</taxon>
        <taxon>Coleoptera</taxon>
        <taxon>Polyphaga</taxon>
        <taxon>Cucujiformia</taxon>
        <taxon>Coccinelloidea</taxon>
        <taxon>Coccinellidae</taxon>
        <taxon>Scymninae</taxon>
        <taxon>Scymnini</taxon>
        <taxon>Cryptolaemus</taxon>
    </lineage>
</organism>
<keyword evidence="2" id="KW-1185">Reference proteome</keyword>
<name>A0ABD2MXJ9_9CUCU</name>
<evidence type="ECO:0000313" key="1">
    <source>
        <dbReference type="EMBL" id="KAL3270922.1"/>
    </source>
</evidence>
<sequence>MDQFNGKCSNFQKLNEELNDFHHQLKKKNFTDQEIQEIFSPILEKHEKSKRISLYIPLVVIVIFFAVKTSENLSENVWLYAMAFLRILLAKIHPFYDWTHLKNQDCLIPKWWEDQVSKNFTPNCNLCENVKYIDSFDYLTEEKLTNFYLDVQKPVILTGDVWPDVDELIASLKEDDFYATSVPCSLETNTMQTSGNIVTILRKASTFPSFFVHFQNCEYESMKYFRTLTPKPSFLPLSTSPVQYNWLLWTKNYTFPKYKSIALENSEELKVLGQIHGKLKYRLSPTEYCQKSCENLEIILSPNQFLIFTNFWNLEYQSFPNDSTDGVAAILEAHSIM</sequence>
<dbReference type="Proteomes" id="UP001516400">
    <property type="component" value="Unassembled WGS sequence"/>
</dbReference>
<protein>
    <submittedName>
        <fullName evidence="1">Uncharacterized protein</fullName>
    </submittedName>
</protein>
<proteinExistence type="predicted"/>
<dbReference type="EMBL" id="JABFTP020000042">
    <property type="protein sequence ID" value="KAL3270922.1"/>
    <property type="molecule type" value="Genomic_DNA"/>
</dbReference>
<comment type="caution">
    <text evidence="1">The sequence shown here is derived from an EMBL/GenBank/DDBJ whole genome shotgun (WGS) entry which is preliminary data.</text>
</comment>
<dbReference type="AlphaFoldDB" id="A0ABD2MXJ9"/>
<evidence type="ECO:0000313" key="2">
    <source>
        <dbReference type="Proteomes" id="UP001516400"/>
    </source>
</evidence>
<gene>
    <name evidence="1" type="ORF">HHI36_021428</name>
</gene>